<feature type="transmembrane region" description="Helical" evidence="8">
    <location>
        <begin position="384"/>
        <end position="407"/>
    </location>
</feature>
<evidence type="ECO:0000256" key="9">
    <source>
        <dbReference type="SAM" id="SignalP"/>
    </source>
</evidence>
<feature type="transmembrane region" description="Helical" evidence="8">
    <location>
        <begin position="237"/>
        <end position="257"/>
    </location>
</feature>
<feature type="transmembrane region" description="Helical" evidence="8">
    <location>
        <begin position="636"/>
        <end position="654"/>
    </location>
</feature>
<evidence type="ECO:0000256" key="6">
    <source>
        <dbReference type="ARBA" id="ARBA00022989"/>
    </source>
</evidence>
<evidence type="ECO:0000256" key="7">
    <source>
        <dbReference type="ARBA" id="ARBA00023136"/>
    </source>
</evidence>
<comment type="similarity">
    <text evidence="2 8">Belongs to the alanine or glycine:cation symporter (AGCS) (TC 2.A.25) family.</text>
</comment>
<evidence type="ECO:0000256" key="4">
    <source>
        <dbReference type="ARBA" id="ARBA00022475"/>
    </source>
</evidence>
<feature type="chain" id="PRO_5003603984" evidence="9">
    <location>
        <begin position="20"/>
        <end position="696"/>
    </location>
</feature>
<evidence type="ECO:0000256" key="3">
    <source>
        <dbReference type="ARBA" id="ARBA00022448"/>
    </source>
</evidence>
<dbReference type="HOGENOM" id="CLU_024867_1_1_10"/>
<keyword evidence="5 8" id="KW-0812">Transmembrane</keyword>
<dbReference type="Gene3D" id="1.20.1740.10">
    <property type="entry name" value="Amino acid/polyamine transporter I"/>
    <property type="match status" value="1"/>
</dbReference>
<keyword evidence="4 8" id="KW-1003">Cell membrane</keyword>
<dbReference type="Pfam" id="PF01235">
    <property type="entry name" value="Na_Ala_symp"/>
    <property type="match status" value="1"/>
</dbReference>
<keyword evidence="6 8" id="KW-1133">Transmembrane helix</keyword>
<dbReference type="RefSeq" id="WP_015692428.1">
    <property type="nucleotide sequence ID" value="NC_016940.1"/>
</dbReference>
<name>H6L2Q2_SAPGL</name>
<dbReference type="eggNOG" id="COG1115">
    <property type="taxonomic scope" value="Bacteria"/>
</dbReference>
<evidence type="ECO:0000313" key="11">
    <source>
        <dbReference type="Proteomes" id="UP000007519"/>
    </source>
</evidence>
<sequence length="696" mass="75085">MRKYALLFLFAFLAQMSIAQPMQKTLVDEDTDISFYPVDKQIDLRFTPTSNFIQSIVFASFKVKNRYDYYSQKEREDGNKYKYFVKVEDSTSYHSQKAEGGGGFIEMSPEGKQYFVALGGKKAAEKFAAAKKEGKEGVQQIKRKRSYMDQSPYEVTTELADGTEFSIKYLNENSFNLSYQLTENGKTYSISQNMNFGETYKVKVMEDDPGADFSLKLTNKELAAQQTEPIVLVASSINMPFVLLILLLGALFFTVYFKFPNITRIGLAINTVRGKYYSPENHMDEDNPDTIKDESVDGEVTPFQALSAALSATVGLGNIAGVAIAISLGGPGATLWMIVAGLLGMASKFTECTLGVKYREIDAEGTIHGGPMYYLSKGLADKGLAGLGKVFAVFFAIMCVGGSFGGGNMFQANQAASQVLGTFGIEGGAGGFIFGLITAVLVAIVIIGGIKRIGKVAETIVPFMAVLYVGSAIIVIAMNAGQIPTAFGLIFDEALNPPAMFGGFVGVLITGFQRAAFSNEAGVGSAAIAHSAVKTAYPASEGVVALLEPFIDTVIICTITALVIIITGQYENLDGIDGVSMTSNAFATALPWFPYVLTLAVALFAFSTMLSWSYYGLQAWKFLFGKSKAMDLTYKVLFCIFVVIGASASLGSVIGFSDAMIFAMVFPNMIGLIILAPTVRKEVKRYVADIKAGKLG</sequence>
<dbReference type="OrthoDB" id="9804874at2"/>
<dbReference type="STRING" id="984262.SGRA_2078"/>
<evidence type="ECO:0000256" key="5">
    <source>
        <dbReference type="ARBA" id="ARBA00022692"/>
    </source>
</evidence>
<feature type="transmembrane region" description="Helical" evidence="8">
    <location>
        <begin position="660"/>
        <end position="679"/>
    </location>
</feature>
<comment type="subcellular location">
    <subcellularLocation>
        <location evidence="1 8">Cell membrane</location>
        <topology evidence="1 8">Multi-pass membrane protein</topology>
    </subcellularLocation>
</comment>
<dbReference type="EMBL" id="CP002831">
    <property type="protein sequence ID" value="AFC24809.1"/>
    <property type="molecule type" value="Genomic_DNA"/>
</dbReference>
<evidence type="ECO:0000256" key="2">
    <source>
        <dbReference type="ARBA" id="ARBA00009261"/>
    </source>
</evidence>
<organism evidence="10 11">
    <name type="scientific">Saprospira grandis (strain Lewin)</name>
    <dbReference type="NCBI Taxonomy" id="984262"/>
    <lineage>
        <taxon>Bacteria</taxon>
        <taxon>Pseudomonadati</taxon>
        <taxon>Bacteroidota</taxon>
        <taxon>Saprospiria</taxon>
        <taxon>Saprospirales</taxon>
        <taxon>Saprospiraceae</taxon>
        <taxon>Saprospira</taxon>
    </lineage>
</organism>
<dbReference type="PANTHER" id="PTHR30330">
    <property type="entry name" value="AGSS FAMILY TRANSPORTER, SODIUM-ALANINE"/>
    <property type="match status" value="1"/>
</dbReference>
<dbReference type="PRINTS" id="PR00175">
    <property type="entry name" value="NAALASMPORT"/>
</dbReference>
<dbReference type="InterPro" id="IPR001463">
    <property type="entry name" value="Na/Ala_symport"/>
</dbReference>
<evidence type="ECO:0000256" key="1">
    <source>
        <dbReference type="ARBA" id="ARBA00004651"/>
    </source>
</evidence>
<gene>
    <name evidence="10" type="ordered locus">SGRA_2078</name>
</gene>
<feature type="transmembrane region" description="Helical" evidence="8">
    <location>
        <begin position="427"/>
        <end position="448"/>
    </location>
</feature>
<dbReference type="PANTHER" id="PTHR30330:SF3">
    <property type="entry name" value="TRANSCRIPTIONAL REGULATOR, LRP FAMILY"/>
    <property type="match status" value="1"/>
</dbReference>
<reference evidence="10 11" key="1">
    <citation type="journal article" date="2012" name="Stand. Genomic Sci.">
        <title>Complete genome sequencing and analysis of Saprospira grandis str. Lewin, a predatory marine bacterium.</title>
        <authorList>
            <person name="Saw J.H."/>
            <person name="Yuryev A."/>
            <person name="Kanbe M."/>
            <person name="Hou S."/>
            <person name="Young A.G."/>
            <person name="Aizawa S."/>
            <person name="Alam M."/>
        </authorList>
    </citation>
    <scope>NUCLEOTIDE SEQUENCE [LARGE SCALE GENOMIC DNA]</scope>
    <source>
        <strain evidence="10 11">Lewin</strain>
    </source>
</reference>
<dbReference type="AlphaFoldDB" id="H6L2Q2"/>
<dbReference type="GO" id="GO:0005283">
    <property type="term" value="F:amino acid:sodium symporter activity"/>
    <property type="evidence" value="ECO:0007669"/>
    <property type="project" value="InterPro"/>
</dbReference>
<keyword evidence="7 8" id="KW-0472">Membrane</keyword>
<dbReference type="GO" id="GO:0005886">
    <property type="term" value="C:plasma membrane"/>
    <property type="evidence" value="ECO:0007669"/>
    <property type="project" value="UniProtKB-SubCell"/>
</dbReference>
<keyword evidence="9" id="KW-0732">Signal</keyword>
<proteinExistence type="inferred from homology"/>
<feature type="transmembrane region" description="Helical" evidence="8">
    <location>
        <begin position="550"/>
        <end position="570"/>
    </location>
</feature>
<evidence type="ECO:0000313" key="10">
    <source>
        <dbReference type="EMBL" id="AFC24809.1"/>
    </source>
</evidence>
<evidence type="ECO:0000256" key="8">
    <source>
        <dbReference type="RuleBase" id="RU363064"/>
    </source>
</evidence>
<keyword evidence="3 8" id="KW-0813">Transport</keyword>
<keyword evidence="11" id="KW-1185">Reference proteome</keyword>
<feature type="signal peptide" evidence="9">
    <location>
        <begin position="1"/>
        <end position="19"/>
    </location>
</feature>
<feature type="transmembrane region" description="Helical" evidence="8">
    <location>
        <begin position="460"/>
        <end position="479"/>
    </location>
</feature>
<keyword evidence="8" id="KW-0769">Symport</keyword>
<dbReference type="KEGG" id="sgn:SGRA_2078"/>
<dbReference type="Proteomes" id="UP000007519">
    <property type="component" value="Chromosome"/>
</dbReference>
<protein>
    <submittedName>
        <fullName evidence="10">Na(+)-linked D-alanine glycine permease</fullName>
    </submittedName>
</protein>
<dbReference type="NCBIfam" id="TIGR00835">
    <property type="entry name" value="agcS"/>
    <property type="match status" value="1"/>
</dbReference>
<feature type="transmembrane region" description="Helical" evidence="8">
    <location>
        <begin position="499"/>
        <end position="517"/>
    </location>
</feature>
<accession>H6L2Q2</accession>
<feature type="transmembrane region" description="Helical" evidence="8">
    <location>
        <begin position="590"/>
        <end position="615"/>
    </location>
</feature>